<evidence type="ECO:0000313" key="1">
    <source>
        <dbReference type="EMBL" id="CAD1573331.1"/>
    </source>
</evidence>
<organism evidence="1">
    <name type="scientific">Bracon brevicornis</name>
    <dbReference type="NCBI Taxonomy" id="1563983"/>
    <lineage>
        <taxon>Eukaryota</taxon>
        <taxon>Metazoa</taxon>
        <taxon>Ecdysozoa</taxon>
        <taxon>Arthropoda</taxon>
        <taxon>Hexapoda</taxon>
        <taxon>Insecta</taxon>
        <taxon>Pterygota</taxon>
        <taxon>Neoptera</taxon>
        <taxon>Endopterygota</taxon>
        <taxon>Hymenoptera</taxon>
        <taxon>Apocrita</taxon>
        <taxon>Ichneumonoidea</taxon>
        <taxon>Braconidae</taxon>
        <taxon>Braconinae</taxon>
        <taxon>Bracon</taxon>
    </lineage>
</organism>
<name>A0A6V7LD83_9HYME</name>
<reference evidence="1" key="1">
    <citation type="submission" date="2020-07" db="EMBL/GenBank/DDBJ databases">
        <authorList>
            <person name="Ferguson B K."/>
        </authorList>
    </citation>
    <scope>NUCLEOTIDE SEQUENCE</scope>
    <source>
        <strain evidence="1">L06</strain>
    </source>
</reference>
<gene>
    <name evidence="1" type="ORF">BBRV_LOCUS101449</name>
</gene>
<protein>
    <recommendedName>
        <fullName evidence="2">H15 domain-containing protein</fullName>
    </recommendedName>
</protein>
<sequence>MLRTAVEELEKRRALVSSKMIADHLKRLYPIERNPEALKIELKDKLDHAVSIGILSRSNKDAYCCSTFRQEAYNYKNDFSSFWERHYRVNLLDDWCPIVHTTVLFCVIYRRDLVVV</sequence>
<accession>A0A6V7LD83</accession>
<dbReference type="EMBL" id="CADCXW020000339">
    <property type="protein sequence ID" value="CAD1573331.1"/>
    <property type="molecule type" value="Genomic_DNA"/>
</dbReference>
<evidence type="ECO:0008006" key="2">
    <source>
        <dbReference type="Google" id="ProtNLM"/>
    </source>
</evidence>
<dbReference type="AlphaFoldDB" id="A0A6V7LD83"/>
<proteinExistence type="predicted"/>